<protein>
    <recommendedName>
        <fullName evidence="5">Bacterial alpha-L-rhamnosidase</fullName>
    </recommendedName>
</protein>
<organism evidence="3 4">
    <name type="scientific">Pseudoduganella umbonata</name>
    <dbReference type="NCBI Taxonomy" id="864828"/>
    <lineage>
        <taxon>Bacteria</taxon>
        <taxon>Pseudomonadati</taxon>
        <taxon>Pseudomonadota</taxon>
        <taxon>Betaproteobacteria</taxon>
        <taxon>Burkholderiales</taxon>
        <taxon>Oxalobacteraceae</taxon>
        <taxon>Telluria group</taxon>
        <taxon>Pseudoduganella</taxon>
    </lineage>
</organism>
<feature type="domain" description="Glycosyl hydrolase family 78 alpha-rhamnosidase N-terminal" evidence="2">
    <location>
        <begin position="49"/>
        <end position="190"/>
    </location>
</feature>
<proteinExistence type="predicted"/>
<dbReference type="InterPro" id="IPR008928">
    <property type="entry name" value="6-hairpin_glycosidase_sf"/>
</dbReference>
<feature type="domain" description="Alpha-L-rhamnosidase six-hairpin glycosidase" evidence="1">
    <location>
        <begin position="211"/>
        <end position="534"/>
    </location>
</feature>
<accession>A0A7W5HAG2</accession>
<dbReference type="AlphaFoldDB" id="A0A7W5HAG2"/>
<dbReference type="GO" id="GO:0005975">
    <property type="term" value="P:carbohydrate metabolic process"/>
    <property type="evidence" value="ECO:0007669"/>
    <property type="project" value="InterPro"/>
</dbReference>
<evidence type="ECO:0000313" key="3">
    <source>
        <dbReference type="EMBL" id="MBB3219523.1"/>
    </source>
</evidence>
<dbReference type="InterPro" id="IPR012341">
    <property type="entry name" value="6hp_glycosidase-like_sf"/>
</dbReference>
<dbReference type="InterPro" id="IPR049164">
    <property type="entry name" value="Glyco_hydro_78_N"/>
</dbReference>
<evidence type="ECO:0000259" key="2">
    <source>
        <dbReference type="Pfam" id="PF21104"/>
    </source>
</evidence>
<evidence type="ECO:0000313" key="4">
    <source>
        <dbReference type="Proteomes" id="UP000584325"/>
    </source>
</evidence>
<reference evidence="3 4" key="1">
    <citation type="submission" date="2020-08" db="EMBL/GenBank/DDBJ databases">
        <title>Genomic Encyclopedia of Type Strains, Phase III (KMG-III): the genomes of soil and plant-associated and newly described type strains.</title>
        <authorList>
            <person name="Whitman W."/>
        </authorList>
    </citation>
    <scope>NUCLEOTIDE SEQUENCE [LARGE SCALE GENOMIC DNA]</scope>
    <source>
        <strain evidence="3 4">CECT 7753</strain>
    </source>
</reference>
<name>A0A7W5HAG2_9BURK</name>
<evidence type="ECO:0000259" key="1">
    <source>
        <dbReference type="Pfam" id="PF17389"/>
    </source>
</evidence>
<dbReference type="PANTHER" id="PTHR34987:SF2">
    <property type="entry name" value="B, PUTATIVE (AFU_ORTHOLOGUE AFUA_7G05040)-RELATED"/>
    <property type="match status" value="1"/>
</dbReference>
<comment type="caution">
    <text evidence="3">The sequence shown here is derived from an EMBL/GenBank/DDBJ whole genome shotgun (WGS) entry which is preliminary data.</text>
</comment>
<dbReference type="Proteomes" id="UP000584325">
    <property type="component" value="Unassembled WGS sequence"/>
</dbReference>
<dbReference type="EMBL" id="JACHXS010000001">
    <property type="protein sequence ID" value="MBB3219523.1"/>
    <property type="molecule type" value="Genomic_DNA"/>
</dbReference>
<dbReference type="Gene3D" id="1.50.10.10">
    <property type="match status" value="1"/>
</dbReference>
<sequence length="546" mass="59951">MKPSPEQIAQANAAEEARRINLPAGAPVAAFLRTAQALTPVLNEREIMPVALVEPEARPDLPLRHAMRPVDDGAGLARRDWPEGAAFIADFGEHLTGYLSFRAVPVNSVADSPIRLRLTFGEVPTDVAEPLYPYSGWISAAWLPEEIVTVDDLPAVFRVARRHAFRYVKVEVLAASRRFGVRFEAMTAHAVTSARTEPSPLPDAYPEWIRRVDLVAQRTLRDCLQTAFEDGPRRDRRLWVGDLRLQALASYVTLRADDVVKRCLYLFAGLPRSDGLVNGCVYERPEPTYGDTTTLDYAALFCVTLQEYVAATGDLACGRELWPVARRQVDCLLARLDDTLLFHDSGETWCFIDWAFGLDKSAATHGVIVFTLRRMLALADVLDCAEEVAHYGPLVDGMSAAARAQLFDASRGVYTSGPEQQVSCAAQAWIVLAGIPESRDIAQAALRNALADPAALRPITPYAYHYIAEAMLACGMDGEALELVRSYWGAMLDAGADTFWEAFDPADPLASPYGDIHANSYCHAWSCSPAWLFRARGLGRPAGEAA</sequence>
<gene>
    <name evidence="3" type="ORF">FHS02_000310</name>
</gene>
<dbReference type="Pfam" id="PF17389">
    <property type="entry name" value="Bac_rhamnosid6H"/>
    <property type="match status" value="1"/>
</dbReference>
<dbReference type="InterPro" id="IPR035396">
    <property type="entry name" value="Bac_rhamnosid6H"/>
</dbReference>
<dbReference type="RefSeq" id="WP_217496892.1">
    <property type="nucleotide sequence ID" value="NZ_CP040017.1"/>
</dbReference>
<dbReference type="PANTHER" id="PTHR34987">
    <property type="entry name" value="C, PUTATIVE (AFU_ORTHOLOGUE AFUA_3G02880)-RELATED"/>
    <property type="match status" value="1"/>
</dbReference>
<dbReference type="Pfam" id="PF21104">
    <property type="entry name" value="Glyco_hydro_78_N"/>
    <property type="match status" value="1"/>
</dbReference>
<evidence type="ECO:0008006" key="5">
    <source>
        <dbReference type="Google" id="ProtNLM"/>
    </source>
</evidence>
<dbReference type="SUPFAM" id="SSF48208">
    <property type="entry name" value="Six-hairpin glycosidases"/>
    <property type="match status" value="1"/>
</dbReference>